<evidence type="ECO:0000313" key="2">
    <source>
        <dbReference type="EMBL" id="UUV20719.1"/>
    </source>
</evidence>
<dbReference type="SUPFAM" id="SSF53474">
    <property type="entry name" value="alpha/beta-Hydrolases"/>
    <property type="match status" value="1"/>
</dbReference>
<dbReference type="EMBL" id="CP102382">
    <property type="protein sequence ID" value="UUV20719.1"/>
    <property type="molecule type" value="Genomic_DNA"/>
</dbReference>
<dbReference type="Pfam" id="PF12697">
    <property type="entry name" value="Abhydrolase_6"/>
    <property type="match status" value="1"/>
</dbReference>
<dbReference type="Proteomes" id="UP001317001">
    <property type="component" value="Chromosome"/>
</dbReference>
<dbReference type="RefSeq" id="WP_257498623.1">
    <property type="nucleotide sequence ID" value="NZ_CP102382.1"/>
</dbReference>
<evidence type="ECO:0000313" key="3">
    <source>
        <dbReference type="Proteomes" id="UP001317001"/>
    </source>
</evidence>
<sequence>MNKIYIFSGLGVDERVFTNIDFSDVPAQFIPWIAPLKNETIESYAQRISKDFEKDCILIGLSFGGMLAVEIAKIIPVQKVILLASAKNKNELPQWFLLAGALQLHHLVPTFLLKSTNFFTHWLFGVHSSAEKKLLKAIIKDTDAPFLHWAIDQIVNWNNQYIPTNCIHIHGTNDHILPIKNVHADYIIPNGGHFMTVNRAKEIEKLLKKELVQGSENVKKQ</sequence>
<dbReference type="Gene3D" id="3.40.50.1820">
    <property type="entry name" value="alpha/beta hydrolase"/>
    <property type="match status" value="1"/>
</dbReference>
<proteinExistence type="predicted"/>
<dbReference type="GO" id="GO:0016787">
    <property type="term" value="F:hydrolase activity"/>
    <property type="evidence" value="ECO:0007669"/>
    <property type="project" value="UniProtKB-KW"/>
</dbReference>
<feature type="domain" description="AB hydrolase-1" evidence="1">
    <location>
        <begin position="46"/>
        <end position="202"/>
    </location>
</feature>
<keyword evidence="3" id="KW-1185">Reference proteome</keyword>
<gene>
    <name evidence="2" type="ORF">NPX36_10275</name>
</gene>
<dbReference type="InterPro" id="IPR000073">
    <property type="entry name" value="AB_hydrolase_1"/>
</dbReference>
<name>A0ABY5NQF7_9FLAO</name>
<accession>A0ABY5NQF7</accession>
<reference evidence="2 3" key="1">
    <citation type="submission" date="2022-08" db="EMBL/GenBank/DDBJ databases">
        <title>Myroides zhujiangensis sp. nov., a novel bacterium isolated from sediment in the Pearl River Estuary.</title>
        <authorList>
            <person name="Cui L."/>
        </authorList>
    </citation>
    <scope>NUCLEOTIDE SEQUENCE [LARGE SCALE GENOMIC DNA]</scope>
    <source>
        <strain evidence="2 3">SCSIO 72103</strain>
    </source>
</reference>
<keyword evidence="2" id="KW-0378">Hydrolase</keyword>
<dbReference type="InterPro" id="IPR029058">
    <property type="entry name" value="AB_hydrolase_fold"/>
</dbReference>
<protein>
    <submittedName>
        <fullName evidence="2">Alpha/beta fold hydrolase</fullName>
    </submittedName>
</protein>
<organism evidence="2 3">
    <name type="scientific">Paenimyroides aestuarii</name>
    <dbReference type="NCBI Taxonomy" id="2968490"/>
    <lineage>
        <taxon>Bacteria</taxon>
        <taxon>Pseudomonadati</taxon>
        <taxon>Bacteroidota</taxon>
        <taxon>Flavobacteriia</taxon>
        <taxon>Flavobacteriales</taxon>
        <taxon>Flavobacteriaceae</taxon>
        <taxon>Paenimyroides</taxon>
    </lineage>
</organism>
<evidence type="ECO:0000259" key="1">
    <source>
        <dbReference type="Pfam" id="PF12697"/>
    </source>
</evidence>